<feature type="non-terminal residue" evidence="1">
    <location>
        <position position="143"/>
    </location>
</feature>
<sequence length="143" mass="16779">DESASSASKYQKIENIKFEKETHEQLQKISMRLYLLATCTTKKVCNDKCKLIHFGHDSKNKMFSELIEKKCIYLSDWKNLCNDICKSELLLFQAYDAKLKVLVFNCPAHPFCRVREVFDLDIPYKNVAIEDFKLFIQALWALD</sequence>
<reference evidence="1 2" key="1">
    <citation type="submission" date="2021-06" db="EMBL/GenBank/DDBJ databases">
        <authorList>
            <person name="Kallberg Y."/>
            <person name="Tangrot J."/>
            <person name="Rosling A."/>
        </authorList>
    </citation>
    <scope>NUCLEOTIDE SEQUENCE [LARGE SCALE GENOMIC DNA]</scope>
    <source>
        <strain evidence="1 2">120-4 pot B 10/14</strain>
    </source>
</reference>
<dbReference type="EMBL" id="CAJVQB010112534">
    <property type="protein sequence ID" value="CAG8852492.1"/>
    <property type="molecule type" value="Genomic_DNA"/>
</dbReference>
<name>A0ABN7XC83_GIGMA</name>
<dbReference type="Proteomes" id="UP000789901">
    <property type="component" value="Unassembled WGS sequence"/>
</dbReference>
<protein>
    <submittedName>
        <fullName evidence="1">18528_t:CDS:1</fullName>
    </submittedName>
</protein>
<comment type="caution">
    <text evidence="1">The sequence shown here is derived from an EMBL/GenBank/DDBJ whole genome shotgun (WGS) entry which is preliminary data.</text>
</comment>
<evidence type="ECO:0000313" key="2">
    <source>
        <dbReference type="Proteomes" id="UP000789901"/>
    </source>
</evidence>
<feature type="non-terminal residue" evidence="1">
    <location>
        <position position="1"/>
    </location>
</feature>
<evidence type="ECO:0000313" key="1">
    <source>
        <dbReference type="EMBL" id="CAG8852492.1"/>
    </source>
</evidence>
<keyword evidence="2" id="KW-1185">Reference proteome</keyword>
<accession>A0ABN7XC83</accession>
<proteinExistence type="predicted"/>
<organism evidence="1 2">
    <name type="scientific">Gigaspora margarita</name>
    <dbReference type="NCBI Taxonomy" id="4874"/>
    <lineage>
        <taxon>Eukaryota</taxon>
        <taxon>Fungi</taxon>
        <taxon>Fungi incertae sedis</taxon>
        <taxon>Mucoromycota</taxon>
        <taxon>Glomeromycotina</taxon>
        <taxon>Glomeromycetes</taxon>
        <taxon>Diversisporales</taxon>
        <taxon>Gigasporaceae</taxon>
        <taxon>Gigaspora</taxon>
    </lineage>
</organism>
<gene>
    <name evidence="1" type="ORF">GMARGA_LOCUS41313</name>
</gene>